<reference evidence="5 6" key="1">
    <citation type="submission" date="2020-08" db="EMBL/GenBank/DDBJ databases">
        <title>Genomic Encyclopedia of Type Strains, Phase IV (KMG-IV): sequencing the most valuable type-strain genomes for metagenomic binning, comparative biology and taxonomic classification.</title>
        <authorList>
            <person name="Goeker M."/>
        </authorList>
    </citation>
    <scope>NUCLEOTIDE SEQUENCE [LARGE SCALE GENOMIC DNA]</scope>
    <source>
        <strain evidence="5 6">DSM 12027</strain>
    </source>
</reference>
<feature type="domain" description="PDZ" evidence="4">
    <location>
        <begin position="278"/>
        <end position="367"/>
    </location>
</feature>
<dbReference type="SUPFAM" id="SSF50494">
    <property type="entry name" value="Trypsin-like serine proteases"/>
    <property type="match status" value="1"/>
</dbReference>
<dbReference type="PANTHER" id="PTHR43343:SF3">
    <property type="entry name" value="PROTEASE DO-LIKE 8, CHLOROPLASTIC"/>
    <property type="match status" value="1"/>
</dbReference>
<keyword evidence="3" id="KW-0472">Membrane</keyword>
<keyword evidence="3" id="KW-1133">Transmembrane helix</keyword>
<dbReference type="InterPro" id="IPR036034">
    <property type="entry name" value="PDZ_sf"/>
</dbReference>
<dbReference type="InterPro" id="IPR001940">
    <property type="entry name" value="Peptidase_S1C"/>
</dbReference>
<organism evidence="5 6">
    <name type="scientific">Deinococcus radiopugnans ATCC 19172</name>
    <dbReference type="NCBI Taxonomy" id="585398"/>
    <lineage>
        <taxon>Bacteria</taxon>
        <taxon>Thermotogati</taxon>
        <taxon>Deinococcota</taxon>
        <taxon>Deinococci</taxon>
        <taxon>Deinococcales</taxon>
        <taxon>Deinococcaceae</taxon>
        <taxon>Deinococcus</taxon>
    </lineage>
</organism>
<accession>A0ABR6NXW9</accession>
<dbReference type="Gene3D" id="2.30.42.10">
    <property type="match status" value="1"/>
</dbReference>
<dbReference type="PROSITE" id="PS50106">
    <property type="entry name" value="PDZ"/>
    <property type="match status" value="1"/>
</dbReference>
<keyword evidence="2" id="KW-0378">Hydrolase</keyword>
<keyword evidence="3" id="KW-0812">Transmembrane</keyword>
<dbReference type="PANTHER" id="PTHR43343">
    <property type="entry name" value="PEPTIDASE S12"/>
    <property type="match status" value="1"/>
</dbReference>
<dbReference type="GO" id="GO:0006508">
    <property type="term" value="P:proteolysis"/>
    <property type="evidence" value="ECO:0007669"/>
    <property type="project" value="UniProtKB-KW"/>
</dbReference>
<dbReference type="Pfam" id="PF13365">
    <property type="entry name" value="Trypsin_2"/>
    <property type="match status" value="1"/>
</dbReference>
<comment type="caution">
    <text evidence="5">The sequence shown here is derived from an EMBL/GenBank/DDBJ whole genome shotgun (WGS) entry which is preliminary data.</text>
</comment>
<gene>
    <name evidence="5" type="ORF">HNQ04_004185</name>
</gene>
<evidence type="ECO:0000256" key="2">
    <source>
        <dbReference type="ARBA" id="ARBA00022801"/>
    </source>
</evidence>
<dbReference type="RefSeq" id="WP_183944881.1">
    <property type="nucleotide sequence ID" value="NZ_JACHEW010000053.1"/>
</dbReference>
<proteinExistence type="predicted"/>
<dbReference type="EMBL" id="JACHEW010000053">
    <property type="protein sequence ID" value="MBB6018903.1"/>
    <property type="molecule type" value="Genomic_DNA"/>
</dbReference>
<dbReference type="Proteomes" id="UP000629870">
    <property type="component" value="Unassembled WGS sequence"/>
</dbReference>
<protein>
    <submittedName>
        <fullName evidence="5">S1-C subfamily serine protease</fullName>
    </submittedName>
</protein>
<dbReference type="GO" id="GO:0008233">
    <property type="term" value="F:peptidase activity"/>
    <property type="evidence" value="ECO:0007669"/>
    <property type="project" value="UniProtKB-KW"/>
</dbReference>
<evidence type="ECO:0000259" key="4">
    <source>
        <dbReference type="PROSITE" id="PS50106"/>
    </source>
</evidence>
<name>A0ABR6NXW9_9DEIO</name>
<dbReference type="Pfam" id="PF13180">
    <property type="entry name" value="PDZ_2"/>
    <property type="match status" value="1"/>
</dbReference>
<dbReference type="SUPFAM" id="SSF50156">
    <property type="entry name" value="PDZ domain-like"/>
    <property type="match status" value="1"/>
</dbReference>
<sequence>MDYSRQDEESTSRKRRVNAARILSLTLLLAGTMAGAYLIGQVNAQRTLITSDEINTVKVAQESLPAVVRIDNRVQRDQLQPGEDPIITGTGFFYKKNLIVTNYHVIEFQDSLSVTLFNGRKVSAKIEGIDPGIDIAILRVTGVTAPKTLSFGNSARLIPGQKIIAIGTPLKVPNVVSMGIYSVMATADHVPRNDILGNEIGEYLLTTASIQEGSSGGPLLDSRGAVIAVADANAAPNGLLPGIIGIAIPGDLVKQSLDDLEKIGVPQRGTLGATLEDLSTLPPALRQLAGLSSSEGALVMDVPAGSAAARARLRGSLSNNSGQLLSPLGDIIVAVDGVGVKNSFDVTRLVAIKRPGQTVTLRVWRNKKSVDIKVTLLKRTLQPSNNR</sequence>
<keyword evidence="6" id="KW-1185">Reference proteome</keyword>
<evidence type="ECO:0000313" key="6">
    <source>
        <dbReference type="Proteomes" id="UP000629870"/>
    </source>
</evidence>
<feature type="transmembrane region" description="Helical" evidence="3">
    <location>
        <begin position="20"/>
        <end position="40"/>
    </location>
</feature>
<dbReference type="Gene3D" id="2.40.10.120">
    <property type="match status" value="1"/>
</dbReference>
<evidence type="ECO:0000256" key="1">
    <source>
        <dbReference type="ARBA" id="ARBA00022670"/>
    </source>
</evidence>
<evidence type="ECO:0000313" key="5">
    <source>
        <dbReference type="EMBL" id="MBB6018903.1"/>
    </source>
</evidence>
<dbReference type="InterPro" id="IPR001478">
    <property type="entry name" value="PDZ"/>
</dbReference>
<dbReference type="InterPro" id="IPR051201">
    <property type="entry name" value="Chloro_Bact_Ser_Proteases"/>
</dbReference>
<evidence type="ECO:0000256" key="3">
    <source>
        <dbReference type="SAM" id="Phobius"/>
    </source>
</evidence>
<dbReference type="PRINTS" id="PR00834">
    <property type="entry name" value="PROTEASES2C"/>
</dbReference>
<dbReference type="SMART" id="SM00228">
    <property type="entry name" value="PDZ"/>
    <property type="match status" value="1"/>
</dbReference>
<keyword evidence="1 5" id="KW-0645">Protease</keyword>
<dbReference type="InterPro" id="IPR009003">
    <property type="entry name" value="Peptidase_S1_PA"/>
</dbReference>